<name>A0A6N2MCC9_SALVM</name>
<dbReference type="AlphaFoldDB" id="A0A6N2MCC9"/>
<organism evidence="1">
    <name type="scientific">Salix viminalis</name>
    <name type="common">Common osier</name>
    <name type="synonym">Basket willow</name>
    <dbReference type="NCBI Taxonomy" id="40686"/>
    <lineage>
        <taxon>Eukaryota</taxon>
        <taxon>Viridiplantae</taxon>
        <taxon>Streptophyta</taxon>
        <taxon>Embryophyta</taxon>
        <taxon>Tracheophyta</taxon>
        <taxon>Spermatophyta</taxon>
        <taxon>Magnoliopsida</taxon>
        <taxon>eudicotyledons</taxon>
        <taxon>Gunneridae</taxon>
        <taxon>Pentapetalae</taxon>
        <taxon>rosids</taxon>
        <taxon>fabids</taxon>
        <taxon>Malpighiales</taxon>
        <taxon>Salicaceae</taxon>
        <taxon>Saliceae</taxon>
        <taxon>Salix</taxon>
    </lineage>
</organism>
<dbReference type="PANTHER" id="PTHR35311:SF9">
    <property type="entry name" value="KINETOCHORE-ASSOCIATED PROTEIN KNL-2 HOMOLOG"/>
    <property type="match status" value="1"/>
</dbReference>
<accession>A0A6N2MCC9</accession>
<proteinExistence type="predicted"/>
<dbReference type="InterPro" id="IPR053090">
    <property type="entry name" value="Centromere_KNL-2_homolog"/>
</dbReference>
<protein>
    <submittedName>
        <fullName evidence="1">Uncharacterized protein</fullName>
    </submittedName>
</protein>
<reference evidence="1" key="1">
    <citation type="submission" date="2019-03" db="EMBL/GenBank/DDBJ databases">
        <authorList>
            <person name="Mank J."/>
            <person name="Almeida P."/>
        </authorList>
    </citation>
    <scope>NUCLEOTIDE SEQUENCE</scope>
    <source>
        <strain evidence="1">78183</strain>
    </source>
</reference>
<gene>
    <name evidence="1" type="ORF">SVIM_LOCUS347428</name>
</gene>
<dbReference type="PANTHER" id="PTHR35311">
    <property type="entry name" value="KINETOCHORE-ASSOCIATED PROTEIN KNL-2 HOMOLOG"/>
    <property type="match status" value="1"/>
</dbReference>
<dbReference type="EMBL" id="CAADRP010001760">
    <property type="protein sequence ID" value="VFU51393.1"/>
    <property type="molecule type" value="Genomic_DNA"/>
</dbReference>
<sequence>MPIRETTTCIHSPESLSLKRSRSGRLLLPTLDFWRNQIPVYDENRNITGVQEELGVAEPSRGVESMTRKSKRE</sequence>
<evidence type="ECO:0000313" key="1">
    <source>
        <dbReference type="EMBL" id="VFU51393.1"/>
    </source>
</evidence>